<proteinExistence type="predicted"/>
<dbReference type="EMBL" id="FWXJ01000001">
    <property type="protein sequence ID" value="SMC30458.1"/>
    <property type="molecule type" value="Genomic_DNA"/>
</dbReference>
<sequence length="82" mass="9097">MEKLLTRNIASLTEFREPGKVLAKSGNEPTAILNRNEVVAYLVPVGALSDISAAPLGKEKLREYIKNGLPKIHHVIDYLKDK</sequence>
<keyword evidence="2" id="KW-1185">Reference proteome</keyword>
<dbReference type="OrthoDB" id="5297687at2"/>
<organism evidence="1 2">
    <name type="scientific">Polynucleobacter kasalickyi</name>
    <dbReference type="NCBI Taxonomy" id="1938817"/>
    <lineage>
        <taxon>Bacteria</taxon>
        <taxon>Pseudomonadati</taxon>
        <taxon>Pseudomonadota</taxon>
        <taxon>Betaproteobacteria</taxon>
        <taxon>Burkholderiales</taxon>
        <taxon>Burkholderiaceae</taxon>
        <taxon>Polynucleobacter</taxon>
    </lineage>
</organism>
<dbReference type="STRING" id="1938817.SAMN06296008_101192"/>
<reference evidence="1 2" key="1">
    <citation type="submission" date="2017-04" db="EMBL/GenBank/DDBJ databases">
        <authorList>
            <person name="Afonso C.L."/>
            <person name="Miller P.J."/>
            <person name="Scott M.A."/>
            <person name="Spackman E."/>
            <person name="Goraichik I."/>
            <person name="Dimitrov K.M."/>
            <person name="Suarez D.L."/>
            <person name="Swayne D.E."/>
        </authorList>
    </citation>
    <scope>NUCLEOTIDE SEQUENCE [LARGE SCALE GENOMIC DNA]</scope>
    <source>
        <strain evidence="1 2">VK13</strain>
    </source>
</reference>
<evidence type="ECO:0000313" key="1">
    <source>
        <dbReference type="EMBL" id="SMC30458.1"/>
    </source>
</evidence>
<protein>
    <submittedName>
        <fullName evidence="1">Uncharacterized protein</fullName>
    </submittedName>
</protein>
<dbReference type="AlphaFoldDB" id="A0A1W1Y400"/>
<accession>A0A1W1Y400</accession>
<dbReference type="Proteomes" id="UP000192708">
    <property type="component" value="Unassembled WGS sequence"/>
</dbReference>
<name>A0A1W1Y400_9BURK</name>
<evidence type="ECO:0000313" key="2">
    <source>
        <dbReference type="Proteomes" id="UP000192708"/>
    </source>
</evidence>
<gene>
    <name evidence="1" type="ORF">SAMN06296008_101192</name>
</gene>
<dbReference type="RefSeq" id="WP_084281987.1">
    <property type="nucleotide sequence ID" value="NZ_FWXJ01000001.1"/>
</dbReference>